<keyword evidence="8" id="KW-1185">Reference proteome</keyword>
<evidence type="ECO:0000256" key="1">
    <source>
        <dbReference type="ARBA" id="ARBA00004123"/>
    </source>
</evidence>
<feature type="compositionally biased region" description="Polar residues" evidence="6">
    <location>
        <begin position="1"/>
        <end position="38"/>
    </location>
</feature>
<dbReference type="GO" id="GO:0005669">
    <property type="term" value="C:transcription factor TFIID complex"/>
    <property type="evidence" value="ECO:0007669"/>
    <property type="project" value="TreeGrafter"/>
</dbReference>
<feature type="region of interest" description="Disordered" evidence="6">
    <location>
        <begin position="1"/>
        <end position="66"/>
    </location>
</feature>
<dbReference type="GO" id="GO:0046982">
    <property type="term" value="F:protein heterodimerization activity"/>
    <property type="evidence" value="ECO:0007669"/>
    <property type="project" value="InterPro"/>
</dbReference>
<dbReference type="GO" id="GO:0000124">
    <property type="term" value="C:SAGA complex"/>
    <property type="evidence" value="ECO:0007669"/>
    <property type="project" value="TreeGrafter"/>
</dbReference>
<dbReference type="Gene3D" id="1.10.20.10">
    <property type="entry name" value="Histone, subunit A"/>
    <property type="match status" value="1"/>
</dbReference>
<dbReference type="GO" id="GO:0016251">
    <property type="term" value="F:RNA polymerase II general transcription initiation factor activity"/>
    <property type="evidence" value="ECO:0007669"/>
    <property type="project" value="TreeGrafter"/>
</dbReference>
<dbReference type="GO" id="GO:0003743">
    <property type="term" value="F:translation initiation factor activity"/>
    <property type="evidence" value="ECO:0007669"/>
    <property type="project" value="UniProtKB-KW"/>
</dbReference>
<accession>A0A0F8B5B3</accession>
<dbReference type="CDD" id="cd07979">
    <property type="entry name" value="HFD_TAF9"/>
    <property type="match status" value="1"/>
</dbReference>
<sequence length="264" mass="27504">MASVPAAQTNGISTPGISMTSDPTASGITVNGASTTNPPDDALADGNSGGDGNNTTKPASAPRPRDSRVIELLLTSQGVTSYESRVPLVLMDFAYRHTSAVLSDAIHLSNDPISTGKQASSAAAGADPVVSAAAIKLAIAARLGYQFRGGGAGGGLSKEWLQELARERNKVALPKVSQNDWAVRLPSERFVLSGLGWGLADRWEEEGESSSGDEDEDDEMEDAMDVLGKTKEEDVGGDGVEGGTLEDVFGQDVDMDMDEDMETA</sequence>
<feature type="compositionally biased region" description="Acidic residues" evidence="6">
    <location>
        <begin position="203"/>
        <end position="224"/>
    </location>
</feature>
<name>A0A0F8B5B3_CERFI</name>
<dbReference type="EMBL" id="LBBL01000012">
    <property type="protein sequence ID" value="KKF97236.1"/>
    <property type="molecule type" value="Genomic_DNA"/>
</dbReference>
<evidence type="ECO:0000256" key="6">
    <source>
        <dbReference type="SAM" id="MobiDB-lite"/>
    </source>
</evidence>
<dbReference type="Proteomes" id="UP000034841">
    <property type="component" value="Unassembled WGS sequence"/>
</dbReference>
<comment type="similarity">
    <text evidence="2">Belongs to the TAF9 family.</text>
</comment>
<evidence type="ECO:0000313" key="7">
    <source>
        <dbReference type="EMBL" id="KKF97236.1"/>
    </source>
</evidence>
<dbReference type="SUPFAM" id="SSF47113">
    <property type="entry name" value="Histone-fold"/>
    <property type="match status" value="1"/>
</dbReference>
<evidence type="ECO:0000256" key="5">
    <source>
        <dbReference type="ARBA" id="ARBA00023242"/>
    </source>
</evidence>
<organism evidence="7 8">
    <name type="scientific">Ceratocystis fimbriata f. sp. platani</name>
    <dbReference type="NCBI Taxonomy" id="88771"/>
    <lineage>
        <taxon>Eukaryota</taxon>
        <taxon>Fungi</taxon>
        <taxon>Dikarya</taxon>
        <taxon>Ascomycota</taxon>
        <taxon>Pezizomycotina</taxon>
        <taxon>Sordariomycetes</taxon>
        <taxon>Hypocreomycetidae</taxon>
        <taxon>Microascales</taxon>
        <taxon>Ceratocystidaceae</taxon>
        <taxon>Ceratocystis</taxon>
    </lineage>
</organism>
<evidence type="ECO:0000256" key="3">
    <source>
        <dbReference type="ARBA" id="ARBA00023015"/>
    </source>
</evidence>
<evidence type="ECO:0000256" key="2">
    <source>
        <dbReference type="ARBA" id="ARBA00007646"/>
    </source>
</evidence>
<keyword evidence="3" id="KW-0805">Transcription regulation</keyword>
<gene>
    <name evidence="7" type="primary">TAF9</name>
    <name evidence="7" type="ORF">CFO_g361</name>
</gene>
<dbReference type="GO" id="GO:0051123">
    <property type="term" value="P:RNA polymerase II preinitiation complex assembly"/>
    <property type="evidence" value="ECO:0007669"/>
    <property type="project" value="TreeGrafter"/>
</dbReference>
<dbReference type="OrthoDB" id="341924at2759"/>
<keyword evidence="4" id="KW-0804">Transcription</keyword>
<comment type="caution">
    <text evidence="7">The sequence shown here is derived from an EMBL/GenBank/DDBJ whole genome shotgun (WGS) entry which is preliminary data.</text>
</comment>
<dbReference type="InterPro" id="IPR009072">
    <property type="entry name" value="Histone-fold"/>
</dbReference>
<dbReference type="GO" id="GO:0003713">
    <property type="term" value="F:transcription coactivator activity"/>
    <property type="evidence" value="ECO:0007669"/>
    <property type="project" value="TreeGrafter"/>
</dbReference>
<keyword evidence="7" id="KW-0648">Protein biosynthesis</keyword>
<dbReference type="InterPro" id="IPR003162">
    <property type="entry name" value="TFIID-31"/>
</dbReference>
<dbReference type="PANTHER" id="PTHR48068:SF4">
    <property type="entry name" value="TATA-BOX BINDING PROTEIN ASSOCIATED FACTOR 9"/>
    <property type="match status" value="1"/>
</dbReference>
<keyword evidence="5" id="KW-0539">Nucleus</keyword>
<proteinExistence type="inferred from homology"/>
<dbReference type="InterPro" id="IPR051431">
    <property type="entry name" value="TFIID_subunit_9"/>
</dbReference>
<protein>
    <submittedName>
        <fullName evidence="7">Transcription initiation factor TFIID subunit 9</fullName>
    </submittedName>
</protein>
<feature type="compositionally biased region" description="Acidic residues" evidence="6">
    <location>
        <begin position="253"/>
        <end position="264"/>
    </location>
</feature>
<dbReference type="Pfam" id="PF02291">
    <property type="entry name" value="TFIID-31kDa"/>
    <property type="match status" value="1"/>
</dbReference>
<evidence type="ECO:0000313" key="8">
    <source>
        <dbReference type="Proteomes" id="UP000034841"/>
    </source>
</evidence>
<dbReference type="PANTHER" id="PTHR48068">
    <property type="entry name" value="TAF9 RNA POLYMERASE II, TATA BOX-BINDING PROTEIN (TBP)-ASSOCIATED FACTOR"/>
    <property type="match status" value="1"/>
</dbReference>
<keyword evidence="7" id="KW-0396">Initiation factor</keyword>
<evidence type="ECO:0000256" key="4">
    <source>
        <dbReference type="ARBA" id="ARBA00023163"/>
    </source>
</evidence>
<feature type="region of interest" description="Disordered" evidence="6">
    <location>
        <begin position="202"/>
        <end position="264"/>
    </location>
</feature>
<reference evidence="7 8" key="1">
    <citation type="submission" date="2015-04" db="EMBL/GenBank/DDBJ databases">
        <title>Genome sequence of Ceratocystis platani, a major pathogen of plane trees.</title>
        <authorList>
            <person name="Belbahri L."/>
        </authorList>
    </citation>
    <scope>NUCLEOTIDE SEQUENCE [LARGE SCALE GENOMIC DNA]</scope>
    <source>
        <strain evidence="7 8">CFO</strain>
    </source>
</reference>
<comment type="subcellular location">
    <subcellularLocation>
        <location evidence="1">Nucleus</location>
    </subcellularLocation>
</comment>
<dbReference type="AlphaFoldDB" id="A0A0F8B5B3"/>